<reference evidence="2 4" key="2">
    <citation type="submission" date="2017-12" db="EMBL/GenBank/DDBJ databases">
        <title>Comparative Functional Genomics of Dry Heat Resistant strains isolated from the Viking Spacecraft.</title>
        <authorList>
            <person name="Seuylemezian A."/>
            <person name="Cooper K."/>
            <person name="Vaishampayan P."/>
        </authorList>
    </citation>
    <scope>NUCLEOTIDE SEQUENCE [LARGE SCALE GENOMIC DNA]</scope>
    <source>
        <strain evidence="2 4">ATCC 29669</strain>
    </source>
</reference>
<evidence type="ECO:0000313" key="4">
    <source>
        <dbReference type="Proteomes" id="UP000235114"/>
    </source>
</evidence>
<dbReference type="PANTHER" id="PTHR12526:SF630">
    <property type="entry name" value="GLYCOSYLTRANSFERASE"/>
    <property type="match status" value="1"/>
</dbReference>
<reference evidence="1 3" key="1">
    <citation type="submission" date="2017-11" db="EMBL/GenBank/DDBJ databases">
        <title>Comparitive Functional Genomics of Dry Heat Resistant strains isolated from the Viking Spacecraft.</title>
        <authorList>
            <person name="Seuylemezian A."/>
            <person name="Cooper K."/>
            <person name="Vaishampayan P."/>
        </authorList>
    </citation>
    <scope>NUCLEOTIDE SEQUENCE [LARGE SCALE GENOMIC DNA]</scope>
    <source>
        <strain evidence="1 3">M4.6</strain>
    </source>
</reference>
<dbReference type="RefSeq" id="WP_101576001.1">
    <property type="nucleotide sequence ID" value="NZ_PGVA01000008.1"/>
</dbReference>
<evidence type="ECO:0000313" key="1">
    <source>
        <dbReference type="EMBL" id="PLR85059.1"/>
    </source>
</evidence>
<protein>
    <submittedName>
        <fullName evidence="1">Uncharacterized protein</fullName>
    </submittedName>
</protein>
<dbReference type="EMBL" id="PGVA01000008">
    <property type="protein sequence ID" value="PLR85059.1"/>
    <property type="molecule type" value="Genomic_DNA"/>
</dbReference>
<accession>A0A2N5GQA6</accession>
<dbReference type="AlphaFoldDB" id="A0A2N5GQA6"/>
<dbReference type="Proteomes" id="UP000234951">
    <property type="component" value="Unassembled WGS sequence"/>
</dbReference>
<name>A0A2N5GQA6_9BACI</name>
<gene>
    <name evidence="1" type="ORF">CU635_04575</name>
    <name evidence="2" type="ORF">CVD25_00410</name>
</gene>
<dbReference type="Gene3D" id="3.40.50.2000">
    <property type="entry name" value="Glycogen Phosphorylase B"/>
    <property type="match status" value="2"/>
</dbReference>
<evidence type="ECO:0000313" key="3">
    <source>
        <dbReference type="Proteomes" id="UP000234951"/>
    </source>
</evidence>
<dbReference type="Pfam" id="PF13692">
    <property type="entry name" value="Glyco_trans_1_4"/>
    <property type="match status" value="1"/>
</dbReference>
<dbReference type="Proteomes" id="UP000235114">
    <property type="component" value="Unassembled WGS sequence"/>
</dbReference>
<dbReference type="SUPFAM" id="SSF53756">
    <property type="entry name" value="UDP-Glycosyltransferase/glycogen phosphorylase"/>
    <property type="match status" value="1"/>
</dbReference>
<sequence length="390" mass="45321">MAKGTIIYIGGFELPDKNAAAHRVLNIGKILRELDYNVVYISIDRELTFHSNIVNTKRDIQGFDSWFVPYPQSNYQWVKYLSDIQSFLRIVELYSDVKAIICYNYQAVALMKIKRYCNKNNIKIIADCSEWYSVKGTNIAFSVIKGIDSFLRMRVIQKQLDGLIVISQFLKQYYKNNSSLIRVPPLVDLSEDKWKLSVTKNDDDVIRFVYAGSPGVNKDRINVLIESLYQLKEFSNYVFYVIGITKEQYLGYYKEHNELIRDLHNKVVFLGRLSHIGSLKYVGIADFSVFIRENNRLTKAGFPTKFVESVSCGTPIITTRNSDLEEYLVEGENGFWIEGDVRKTLQRILSKSKNEIYEIKGNITGDIFDYHLYINDFRYFIETINISKNV</sequence>
<dbReference type="EMBL" id="PGVD01000001">
    <property type="protein sequence ID" value="PLS00943.1"/>
    <property type="molecule type" value="Genomic_DNA"/>
</dbReference>
<comment type="caution">
    <text evidence="1">The sequence shown here is derived from an EMBL/GenBank/DDBJ whole genome shotgun (WGS) entry which is preliminary data.</text>
</comment>
<dbReference type="OrthoDB" id="1936552at2"/>
<organism evidence="1 3">
    <name type="scientific">Bacillus canaveralius</name>
    <dbReference type="NCBI Taxonomy" id="1403243"/>
    <lineage>
        <taxon>Bacteria</taxon>
        <taxon>Bacillati</taxon>
        <taxon>Bacillota</taxon>
        <taxon>Bacilli</taxon>
        <taxon>Bacillales</taxon>
        <taxon>Bacillaceae</taxon>
        <taxon>Bacillus</taxon>
    </lineage>
</organism>
<keyword evidence="4" id="KW-1185">Reference proteome</keyword>
<proteinExistence type="predicted"/>
<dbReference type="PANTHER" id="PTHR12526">
    <property type="entry name" value="GLYCOSYLTRANSFERASE"/>
    <property type="match status" value="1"/>
</dbReference>
<evidence type="ECO:0000313" key="2">
    <source>
        <dbReference type="EMBL" id="PLS00943.1"/>
    </source>
</evidence>